<dbReference type="EMBL" id="JADKPO010000002">
    <property type="protein sequence ID" value="MBF4766629.1"/>
    <property type="molecule type" value="Genomic_DNA"/>
</dbReference>
<protein>
    <submittedName>
        <fullName evidence="1">Uncharacterized protein</fullName>
    </submittedName>
</protein>
<dbReference type="RefSeq" id="WP_194694784.1">
    <property type="nucleotide sequence ID" value="NZ_JADKPO010000002.1"/>
</dbReference>
<comment type="caution">
    <text evidence="1">The sequence shown here is derived from an EMBL/GenBank/DDBJ whole genome shotgun (WGS) entry which is preliminary data.</text>
</comment>
<keyword evidence="2" id="KW-1185">Reference proteome</keyword>
<gene>
    <name evidence="1" type="ORF">ISU10_02465</name>
</gene>
<name>A0A930VFN1_9ACTN</name>
<dbReference type="Proteomes" id="UP000660668">
    <property type="component" value="Unassembled WGS sequence"/>
</dbReference>
<evidence type="ECO:0000313" key="2">
    <source>
        <dbReference type="Proteomes" id="UP000660668"/>
    </source>
</evidence>
<dbReference type="CDD" id="cd20745">
    <property type="entry name" value="FIX_RhsA_AHH_HNH-like"/>
    <property type="match status" value="1"/>
</dbReference>
<proteinExistence type="predicted"/>
<organism evidence="1 2">
    <name type="scientific">Nocardioides agariphilus</name>
    <dbReference type="NCBI Taxonomy" id="433664"/>
    <lineage>
        <taxon>Bacteria</taxon>
        <taxon>Bacillati</taxon>
        <taxon>Actinomycetota</taxon>
        <taxon>Actinomycetes</taxon>
        <taxon>Propionibacteriales</taxon>
        <taxon>Nocardioidaceae</taxon>
        <taxon>Nocardioides</taxon>
    </lineage>
</organism>
<sequence length="538" mass="57561">MVALDERLAANRGGTDFAYFFASAVTPRDLGDALATVAGRSEDVPLKTGIDPHAYELTLTDLAGTLALATHGARDRTLPETWTSDFVLATTTPTELYGAHDGFFDRDGKKRERQDRANRANLLLLLSRGYWSPKFLQVVTKEYFDFDRKEGDDAWPVADPDDDVGYAPAPNGAYLTDGVLALTAALTANSVASKWAFTEFQPGRVEIDGSDYEIGRFTHFLLFEHRFPEGSGDESIGMTAALTALSSAIDSTISSEAATQPLPYDAASKDFGPTHDSLILLALARDMAQDSGCSLNPLHYGHCVIAAAKAVWGWVRHWGHLVLNILTLATFAPPPFSAIGVTAAASNATWYAIEGDYGMAGLSLAAALPGLAFSKIAKGSATAKGAATAAKAGRAAAKTDEVAKAARWWRPMKPWKDCDLVPQGGLRLKYHSGWTPAQRQAADEKVKAIYEAAQRGELRKTLPQRSGTATSTYVKATGRSVPAGQDVDHTIDLQLGGQDDISNMKPLDLAVNRSLGIQIAAQLSSLEYGEPILGVAIC</sequence>
<evidence type="ECO:0000313" key="1">
    <source>
        <dbReference type="EMBL" id="MBF4766629.1"/>
    </source>
</evidence>
<dbReference type="AlphaFoldDB" id="A0A930VFN1"/>
<accession>A0A930VFN1</accession>
<reference evidence="1" key="1">
    <citation type="submission" date="2020-11" db="EMBL/GenBank/DDBJ databases">
        <title>Nocardioides cynanchi sp. nov., isolated from soil of rhizosphere of Cynanchum wilfordii.</title>
        <authorList>
            <person name="Lee J.-S."/>
            <person name="Suh M.K."/>
            <person name="Kim J.-S."/>
        </authorList>
    </citation>
    <scope>NUCLEOTIDE SEQUENCE</scope>
    <source>
        <strain evidence="1">KCTC 19276</strain>
    </source>
</reference>